<accession>A0A918UTF2</accession>
<reference evidence="1" key="2">
    <citation type="submission" date="2020-09" db="EMBL/GenBank/DDBJ databases">
        <authorList>
            <person name="Sun Q."/>
            <person name="Kim S."/>
        </authorList>
    </citation>
    <scope>NUCLEOTIDE SEQUENCE</scope>
    <source>
        <strain evidence="1">KCTC 12368</strain>
    </source>
</reference>
<organism evidence="1 2">
    <name type="scientific">Echinicola pacifica</name>
    <dbReference type="NCBI Taxonomy" id="346377"/>
    <lineage>
        <taxon>Bacteria</taxon>
        <taxon>Pseudomonadati</taxon>
        <taxon>Bacteroidota</taxon>
        <taxon>Cytophagia</taxon>
        <taxon>Cytophagales</taxon>
        <taxon>Cyclobacteriaceae</taxon>
        <taxon>Echinicola</taxon>
    </lineage>
</organism>
<proteinExistence type="predicted"/>
<keyword evidence="2" id="KW-1185">Reference proteome</keyword>
<dbReference type="EMBL" id="BMWX01000004">
    <property type="protein sequence ID" value="GGZ32644.1"/>
    <property type="molecule type" value="Genomic_DNA"/>
</dbReference>
<dbReference type="InterPro" id="IPR009282">
    <property type="entry name" value="DUF937"/>
</dbReference>
<evidence type="ECO:0000313" key="1">
    <source>
        <dbReference type="EMBL" id="GGZ32644.1"/>
    </source>
</evidence>
<gene>
    <name evidence="1" type="ORF">GCM10007049_27700</name>
</gene>
<reference evidence="1" key="1">
    <citation type="journal article" date="2014" name="Int. J. Syst. Evol. Microbiol.">
        <title>Complete genome sequence of Corynebacterium casei LMG S-19264T (=DSM 44701T), isolated from a smear-ripened cheese.</title>
        <authorList>
            <consortium name="US DOE Joint Genome Institute (JGI-PGF)"/>
            <person name="Walter F."/>
            <person name="Albersmeier A."/>
            <person name="Kalinowski J."/>
            <person name="Ruckert C."/>
        </authorList>
    </citation>
    <scope>NUCLEOTIDE SEQUENCE</scope>
    <source>
        <strain evidence="1">KCTC 12368</strain>
    </source>
</reference>
<dbReference type="Pfam" id="PF06078">
    <property type="entry name" value="DUF937"/>
    <property type="match status" value="1"/>
</dbReference>
<dbReference type="AlphaFoldDB" id="A0A918UTF2"/>
<comment type="caution">
    <text evidence="1">The sequence shown here is derived from an EMBL/GenBank/DDBJ whole genome shotgun (WGS) entry which is preliminary data.</text>
</comment>
<protein>
    <recommendedName>
        <fullName evidence="3">DUF937 domain-containing protein</fullName>
    </recommendedName>
</protein>
<name>A0A918UTF2_9BACT</name>
<dbReference type="RefSeq" id="WP_018475946.1">
    <property type="nucleotide sequence ID" value="NZ_BMWX01000004.1"/>
</dbReference>
<dbReference type="Proteomes" id="UP000619457">
    <property type="component" value="Unassembled WGS sequence"/>
</dbReference>
<evidence type="ECO:0000313" key="2">
    <source>
        <dbReference type="Proteomes" id="UP000619457"/>
    </source>
</evidence>
<sequence length="149" mass="14863">MINDIIKSIGPQVVSQITSQFGLSEDQASKAVETTKESLTSSATKEAASGNLDGLLAMINQGSGASGSGMFQKFAGNLAGDYISKLGVPEGVAKQITAFVLPMVLDKIAGATGGNAGKADLMKLIGGGAGDLLKGKAGDLLGGLGGMFK</sequence>
<evidence type="ECO:0008006" key="3">
    <source>
        <dbReference type="Google" id="ProtNLM"/>
    </source>
</evidence>